<dbReference type="AlphaFoldDB" id="A0A161WFV1"/>
<protein>
    <submittedName>
        <fullName evidence="1">Uncharacterized protein</fullName>
    </submittedName>
</protein>
<gene>
    <name evidence="1" type="ORF">CI238_12064</name>
</gene>
<accession>A0A161WFV1</accession>
<reference evidence="1 2" key="1">
    <citation type="submission" date="2015-06" db="EMBL/GenBank/DDBJ databases">
        <title>Survival trade-offs in plant roots during colonization by closely related pathogenic and mutualistic fungi.</title>
        <authorList>
            <person name="Hacquard S."/>
            <person name="Kracher B."/>
            <person name="Hiruma K."/>
            <person name="Weinman A."/>
            <person name="Muench P."/>
            <person name="Garrido Oter R."/>
            <person name="Ver Loren van Themaat E."/>
            <person name="Dallerey J.-F."/>
            <person name="Damm U."/>
            <person name="Henrissat B."/>
            <person name="Lespinet O."/>
            <person name="Thon M."/>
            <person name="Kemen E."/>
            <person name="McHardy A.C."/>
            <person name="Schulze-Lefert P."/>
            <person name="O'Connell R.J."/>
        </authorList>
    </citation>
    <scope>NUCLEOTIDE SEQUENCE [LARGE SCALE GENOMIC DNA]</scope>
    <source>
        <strain evidence="1 2">MAFF 238704</strain>
    </source>
</reference>
<comment type="caution">
    <text evidence="1">The sequence shown here is derived from an EMBL/GenBank/DDBJ whole genome shotgun (WGS) entry which is preliminary data.</text>
</comment>
<dbReference type="STRING" id="1573173.A0A161WFV1"/>
<evidence type="ECO:0000313" key="1">
    <source>
        <dbReference type="EMBL" id="KZL83358.1"/>
    </source>
</evidence>
<proteinExistence type="predicted"/>
<evidence type="ECO:0000313" key="2">
    <source>
        <dbReference type="Proteomes" id="UP000076584"/>
    </source>
</evidence>
<dbReference type="Proteomes" id="UP000076584">
    <property type="component" value="Unassembled WGS sequence"/>
</dbReference>
<dbReference type="EMBL" id="LFIW01001147">
    <property type="protein sequence ID" value="KZL83358.1"/>
    <property type="molecule type" value="Genomic_DNA"/>
</dbReference>
<organism evidence="1 2">
    <name type="scientific">Colletotrichum incanum</name>
    <name type="common">Soybean anthracnose fungus</name>
    <dbReference type="NCBI Taxonomy" id="1573173"/>
    <lineage>
        <taxon>Eukaryota</taxon>
        <taxon>Fungi</taxon>
        <taxon>Dikarya</taxon>
        <taxon>Ascomycota</taxon>
        <taxon>Pezizomycotina</taxon>
        <taxon>Sordariomycetes</taxon>
        <taxon>Hypocreomycetidae</taxon>
        <taxon>Glomerellales</taxon>
        <taxon>Glomerellaceae</taxon>
        <taxon>Colletotrichum</taxon>
        <taxon>Colletotrichum spaethianum species complex</taxon>
    </lineage>
</organism>
<sequence>MRTKSLTVLGQNEAGRKTLIGRLIYMFGLSLTQVSELDDNGCRSHGEVASLFEKNQIAPLFYGPSNIFEVEGITNPDVALWVVAATDIDSGNASRDALASLISNKQLQPKELLVIIINKMYLPLGGLELQSLIKSPHVGIQLAG</sequence>
<keyword evidence="2" id="KW-1185">Reference proteome</keyword>
<name>A0A161WFV1_COLIC</name>